<name>A0ACC3D1W7_9PEZI</name>
<protein>
    <submittedName>
        <fullName evidence="1">Uncharacterized protein</fullName>
    </submittedName>
</protein>
<comment type="caution">
    <text evidence="1">The sequence shown here is derived from an EMBL/GenBank/DDBJ whole genome shotgun (WGS) entry which is preliminary data.</text>
</comment>
<proteinExistence type="predicted"/>
<sequence>MARYYRERERGVPPPIDDPYDDTEAYPLPRDREYVRGYSPEPRYRYAEEPMYVDQYGRPVEVVRVRQPQPRYVPARPGEEGMEYVYQSRQPVYEERPYVYYEDRRGYGEVPRRMYEDGSMMPRVGERGETGYAEDAP</sequence>
<dbReference type="EMBL" id="JAWDJW010008451">
    <property type="protein sequence ID" value="KAK3060591.1"/>
    <property type="molecule type" value="Genomic_DNA"/>
</dbReference>
<keyword evidence="2" id="KW-1185">Reference proteome</keyword>
<reference evidence="1" key="1">
    <citation type="submission" date="2024-09" db="EMBL/GenBank/DDBJ databases">
        <title>Black Yeasts Isolated from many extreme environments.</title>
        <authorList>
            <person name="Coleine C."/>
            <person name="Stajich J.E."/>
            <person name="Selbmann L."/>
        </authorList>
    </citation>
    <scope>NUCLEOTIDE SEQUENCE</scope>
    <source>
        <strain evidence="1">CCFEE 5737</strain>
    </source>
</reference>
<gene>
    <name evidence="1" type="ORF">LTS18_008204</name>
</gene>
<organism evidence="1 2">
    <name type="scientific">Coniosporium uncinatum</name>
    <dbReference type="NCBI Taxonomy" id="93489"/>
    <lineage>
        <taxon>Eukaryota</taxon>
        <taxon>Fungi</taxon>
        <taxon>Dikarya</taxon>
        <taxon>Ascomycota</taxon>
        <taxon>Pezizomycotina</taxon>
        <taxon>Dothideomycetes</taxon>
        <taxon>Dothideomycetes incertae sedis</taxon>
        <taxon>Coniosporium</taxon>
    </lineage>
</organism>
<evidence type="ECO:0000313" key="2">
    <source>
        <dbReference type="Proteomes" id="UP001186974"/>
    </source>
</evidence>
<accession>A0ACC3D1W7</accession>
<dbReference type="Proteomes" id="UP001186974">
    <property type="component" value="Unassembled WGS sequence"/>
</dbReference>
<evidence type="ECO:0000313" key="1">
    <source>
        <dbReference type="EMBL" id="KAK3060591.1"/>
    </source>
</evidence>
<feature type="non-terminal residue" evidence="1">
    <location>
        <position position="137"/>
    </location>
</feature>